<feature type="domain" description="NADH:quinone oxidoreductase/Mrp antiporter transmembrane" evidence="8">
    <location>
        <begin position="128"/>
        <end position="414"/>
    </location>
</feature>
<dbReference type="NCBIfam" id="TIGR01972">
    <property type="entry name" value="NDH_I_M"/>
    <property type="match status" value="1"/>
</dbReference>
<dbReference type="InterPro" id="IPR003918">
    <property type="entry name" value="NADH_UbQ_OxRdtase"/>
</dbReference>
<dbReference type="GO" id="GO:0042773">
    <property type="term" value="P:ATP synthesis coupled electron transport"/>
    <property type="evidence" value="ECO:0007669"/>
    <property type="project" value="InterPro"/>
</dbReference>
<dbReference type="EMBL" id="CP020921">
    <property type="protein sequence ID" value="AWB11036.1"/>
    <property type="molecule type" value="Genomic_DNA"/>
</dbReference>
<evidence type="ECO:0000256" key="7">
    <source>
        <dbReference type="SAM" id="Phobius"/>
    </source>
</evidence>
<evidence type="ECO:0000256" key="6">
    <source>
        <dbReference type="RuleBase" id="RU000320"/>
    </source>
</evidence>
<feature type="transmembrane region" description="Helical" evidence="7">
    <location>
        <begin position="164"/>
        <end position="184"/>
    </location>
</feature>
<dbReference type="GO" id="GO:0048039">
    <property type="term" value="F:ubiquinone binding"/>
    <property type="evidence" value="ECO:0007669"/>
    <property type="project" value="TreeGrafter"/>
</dbReference>
<comment type="subcellular location">
    <subcellularLocation>
        <location evidence="1">Endomembrane system</location>
        <topology evidence="1">Multi-pass membrane protein</topology>
    </subcellularLocation>
    <subcellularLocation>
        <location evidence="6">Membrane</location>
        <topology evidence="6">Multi-pass membrane protein</topology>
    </subcellularLocation>
</comment>
<protein>
    <submittedName>
        <fullName evidence="9">NADH dehydrogenase subunit M</fullName>
    </submittedName>
</protein>
<evidence type="ECO:0000256" key="3">
    <source>
        <dbReference type="ARBA" id="ARBA00022692"/>
    </source>
</evidence>
<dbReference type="PANTHER" id="PTHR43507:SF1">
    <property type="entry name" value="NADH-UBIQUINONE OXIDOREDUCTASE CHAIN 4"/>
    <property type="match status" value="1"/>
</dbReference>
<evidence type="ECO:0000313" key="10">
    <source>
        <dbReference type="Proteomes" id="UP000244792"/>
    </source>
</evidence>
<feature type="transmembrane region" description="Helical" evidence="7">
    <location>
        <begin position="449"/>
        <end position="469"/>
    </location>
</feature>
<dbReference type="AlphaFoldDB" id="A0A2R4W2W4"/>
<evidence type="ECO:0000256" key="2">
    <source>
        <dbReference type="ARBA" id="ARBA00009025"/>
    </source>
</evidence>
<dbReference type="GO" id="GO:0008137">
    <property type="term" value="F:NADH dehydrogenase (ubiquinone) activity"/>
    <property type="evidence" value="ECO:0007669"/>
    <property type="project" value="InterPro"/>
</dbReference>
<feature type="transmembrane region" description="Helical" evidence="7">
    <location>
        <begin position="111"/>
        <end position="129"/>
    </location>
</feature>
<evidence type="ECO:0000256" key="4">
    <source>
        <dbReference type="ARBA" id="ARBA00022989"/>
    </source>
</evidence>
<dbReference type="InterPro" id="IPR010227">
    <property type="entry name" value="NADH_Q_OxRdtase_chainM/4"/>
</dbReference>
<keyword evidence="3 6" id="KW-0812">Transmembrane</keyword>
<keyword evidence="5 7" id="KW-0472">Membrane</keyword>
<keyword evidence="10" id="KW-1185">Reference proteome</keyword>
<feature type="transmembrane region" description="Helical" evidence="7">
    <location>
        <begin position="300"/>
        <end position="321"/>
    </location>
</feature>
<proteinExistence type="inferred from homology"/>
<dbReference type="RefSeq" id="WP_108310031.1">
    <property type="nucleotide sequence ID" value="NZ_CP020921.1"/>
</dbReference>
<evidence type="ECO:0000256" key="1">
    <source>
        <dbReference type="ARBA" id="ARBA00004127"/>
    </source>
</evidence>
<feature type="transmembrane region" description="Helical" evidence="7">
    <location>
        <begin position="237"/>
        <end position="257"/>
    </location>
</feature>
<name>A0A2R4W2W4_THEAF</name>
<accession>A0A2R4W2W4</accession>
<dbReference type="PANTHER" id="PTHR43507">
    <property type="entry name" value="NADH-UBIQUINONE OXIDOREDUCTASE CHAIN 4"/>
    <property type="match status" value="1"/>
</dbReference>
<reference evidence="9 10" key="1">
    <citation type="submission" date="2017-04" db="EMBL/GenBank/DDBJ databases">
        <title>Genomic insights into metabolism of Thermodesulfobium acidiphilum.</title>
        <authorList>
            <person name="Toshchakov S.V."/>
            <person name="Frolov E.N."/>
            <person name="Kublanov I.V."/>
            <person name="Samarov N.I."/>
            <person name="Novikov A."/>
            <person name="Lebedinsky A.V."/>
            <person name="Bonch-Osmolovskaya E.A."/>
            <person name="Chernyh N.A."/>
        </authorList>
    </citation>
    <scope>NUCLEOTIDE SEQUENCE [LARGE SCALE GENOMIC DNA]</scope>
    <source>
        <strain evidence="9 10">3127-1</strain>
    </source>
</reference>
<feature type="transmembrane region" description="Helical" evidence="7">
    <location>
        <begin position="135"/>
        <end position="152"/>
    </location>
</feature>
<dbReference type="PRINTS" id="PR01437">
    <property type="entry name" value="NUOXDRDTASE4"/>
</dbReference>
<dbReference type="GO" id="GO:0012505">
    <property type="term" value="C:endomembrane system"/>
    <property type="evidence" value="ECO:0007669"/>
    <property type="project" value="UniProtKB-SubCell"/>
</dbReference>
<gene>
    <name evidence="9" type="ORF">TDSAC_1700</name>
</gene>
<comment type="similarity">
    <text evidence="2">Belongs to the complex I subunit 4 family.</text>
</comment>
<organism evidence="9 10">
    <name type="scientific">Thermodesulfobium acidiphilum</name>
    <dbReference type="NCBI Taxonomy" id="1794699"/>
    <lineage>
        <taxon>Bacteria</taxon>
        <taxon>Pseudomonadati</taxon>
        <taxon>Thermodesulfobiota</taxon>
        <taxon>Thermodesulfobiia</taxon>
        <taxon>Thermodesulfobiales</taxon>
        <taxon>Thermodesulfobiaceae</taxon>
        <taxon>Thermodesulfobium</taxon>
    </lineage>
</organism>
<dbReference type="OrthoDB" id="9807568at2"/>
<feature type="transmembrane region" description="Helical" evidence="7">
    <location>
        <begin position="403"/>
        <end position="428"/>
    </location>
</feature>
<feature type="transmembrane region" description="Helical" evidence="7">
    <location>
        <begin position="6"/>
        <end position="23"/>
    </location>
</feature>
<sequence>MNFPILSLILLIPVIGAILILFMKNPTLIKSTAMLVALIDFFISLPLWFLFDKNSHAMQFVEVYPWIPFINAKYAVGVDGISVLFVLLSTLITVISVSVSWKAIDKKVKEFFIMILLMETSMIGVFVSLDLLLFYAFWEAMLIPMFLLIGVWGGPNRVYASIKFVLFTFAGSVLMLVSILVLYFTGGHTFDILELMKLNLPLNMQIFLFIAFTLAFAVKVPMFPLHTWLPDAHTEAPTAGSVILAGVLLKLGAYGFLRFSMPFFPEATMMFLSLLQVLSVVAIVYGAFVTLKQTDLKRLIAYSSVSHMGFVTLGLFTLTQIGMLGGILQMINHGIVTGALFCLVGMIYERTHTRQIADYGGLKPTLPIFILFYTFFTLAAIGLPGTNSFMGEFLILCGAFLRFIPLGAFAVLGIILGTTYMIWLYYRVAYGNLNEKIKDLIYDLGPREILTLVPLLLLVLYIGFQPGVFTSYMQSSVSHLIATKFSSSMIAHTTLPLVGWLR</sequence>
<feature type="transmembrane region" description="Helical" evidence="7">
    <location>
        <begin position="327"/>
        <end position="348"/>
    </location>
</feature>
<evidence type="ECO:0000256" key="5">
    <source>
        <dbReference type="ARBA" id="ARBA00023136"/>
    </source>
</evidence>
<dbReference type="Proteomes" id="UP000244792">
    <property type="component" value="Chromosome"/>
</dbReference>
<feature type="transmembrane region" description="Helical" evidence="7">
    <location>
        <begin position="32"/>
        <end position="51"/>
    </location>
</feature>
<dbReference type="GO" id="GO:0015990">
    <property type="term" value="P:electron transport coupled proton transport"/>
    <property type="evidence" value="ECO:0007669"/>
    <property type="project" value="TreeGrafter"/>
</dbReference>
<feature type="transmembrane region" description="Helical" evidence="7">
    <location>
        <begin position="481"/>
        <end position="501"/>
    </location>
</feature>
<dbReference type="GO" id="GO:0003954">
    <property type="term" value="F:NADH dehydrogenase activity"/>
    <property type="evidence" value="ECO:0007669"/>
    <property type="project" value="TreeGrafter"/>
</dbReference>
<dbReference type="GO" id="GO:0016020">
    <property type="term" value="C:membrane"/>
    <property type="evidence" value="ECO:0007669"/>
    <property type="project" value="UniProtKB-SubCell"/>
</dbReference>
<dbReference type="InterPro" id="IPR001750">
    <property type="entry name" value="ND/Mrp_TM"/>
</dbReference>
<feature type="transmembrane region" description="Helical" evidence="7">
    <location>
        <begin position="360"/>
        <end position="383"/>
    </location>
</feature>
<evidence type="ECO:0000313" key="9">
    <source>
        <dbReference type="EMBL" id="AWB11036.1"/>
    </source>
</evidence>
<feature type="transmembrane region" description="Helical" evidence="7">
    <location>
        <begin position="204"/>
        <end position="225"/>
    </location>
</feature>
<evidence type="ECO:0000259" key="8">
    <source>
        <dbReference type="Pfam" id="PF00361"/>
    </source>
</evidence>
<feature type="transmembrane region" description="Helical" evidence="7">
    <location>
        <begin position="74"/>
        <end position="99"/>
    </location>
</feature>
<keyword evidence="4 7" id="KW-1133">Transmembrane helix</keyword>
<dbReference type="Pfam" id="PF00361">
    <property type="entry name" value="Proton_antipo_M"/>
    <property type="match status" value="1"/>
</dbReference>
<feature type="transmembrane region" description="Helical" evidence="7">
    <location>
        <begin position="269"/>
        <end position="288"/>
    </location>
</feature>
<dbReference type="KEGG" id="taci:TDSAC_1700"/>